<dbReference type="AlphaFoldDB" id="A0A412Q8P0"/>
<feature type="signal peptide" evidence="1">
    <location>
        <begin position="1"/>
        <end position="22"/>
    </location>
</feature>
<evidence type="ECO:0008006" key="6">
    <source>
        <dbReference type="Google" id="ProtNLM"/>
    </source>
</evidence>
<protein>
    <recommendedName>
        <fullName evidence="6">Lipocalin-like domain-containing protein</fullName>
    </recommendedName>
</protein>
<comment type="caution">
    <text evidence="3">The sequence shown here is derived from an EMBL/GenBank/DDBJ whole genome shotgun (WGS) entry which is preliminary data.</text>
</comment>
<evidence type="ECO:0000313" key="5">
    <source>
        <dbReference type="Proteomes" id="UP000462015"/>
    </source>
</evidence>
<reference evidence="2 5" key="2">
    <citation type="journal article" date="2019" name="Nat. Med.">
        <title>A library of human gut bacterial isolates paired with longitudinal multiomics data enables mechanistic microbiome research.</title>
        <authorList>
            <person name="Poyet M."/>
            <person name="Groussin M."/>
            <person name="Gibbons S.M."/>
            <person name="Avila-Pacheco J."/>
            <person name="Jiang X."/>
            <person name="Kearney S.M."/>
            <person name="Perrotta A.R."/>
            <person name="Berdy B."/>
            <person name="Zhao S."/>
            <person name="Lieberman T.D."/>
            <person name="Swanson P.K."/>
            <person name="Smith M."/>
            <person name="Roesemann S."/>
            <person name="Alexander J.E."/>
            <person name="Rich S.A."/>
            <person name="Livny J."/>
            <person name="Vlamakis H."/>
            <person name="Clish C."/>
            <person name="Bullock K."/>
            <person name="Deik A."/>
            <person name="Scott J."/>
            <person name="Pierce K.A."/>
            <person name="Xavier R.J."/>
            <person name="Alm E.J."/>
        </authorList>
    </citation>
    <scope>NUCLEOTIDE SEQUENCE [LARGE SCALE GENOMIC DNA]</scope>
    <source>
        <strain evidence="2 5">BIOML-A98</strain>
    </source>
</reference>
<dbReference type="Proteomes" id="UP000283833">
    <property type="component" value="Unassembled WGS sequence"/>
</dbReference>
<dbReference type="EMBL" id="QRXI01000042">
    <property type="protein sequence ID" value="RGT86847.1"/>
    <property type="molecule type" value="Genomic_DNA"/>
</dbReference>
<organism evidence="3 4">
    <name type="scientific">Phocaeicola vulgatus</name>
    <name type="common">Bacteroides vulgatus</name>
    <dbReference type="NCBI Taxonomy" id="821"/>
    <lineage>
        <taxon>Bacteria</taxon>
        <taxon>Pseudomonadati</taxon>
        <taxon>Bacteroidota</taxon>
        <taxon>Bacteroidia</taxon>
        <taxon>Bacteroidales</taxon>
        <taxon>Bacteroidaceae</taxon>
        <taxon>Phocaeicola</taxon>
    </lineage>
</organism>
<name>A0A412Q8P0_PHOVU</name>
<evidence type="ECO:0000256" key="1">
    <source>
        <dbReference type="SAM" id="SignalP"/>
    </source>
</evidence>
<gene>
    <name evidence="3" type="ORF">DWX04_20600</name>
    <name evidence="2" type="ORF">GAY12_03810</name>
</gene>
<evidence type="ECO:0000313" key="3">
    <source>
        <dbReference type="EMBL" id="RGT86847.1"/>
    </source>
</evidence>
<feature type="chain" id="PRO_5042713313" description="Lipocalin-like domain-containing protein" evidence="1">
    <location>
        <begin position="23"/>
        <end position="144"/>
    </location>
</feature>
<dbReference type="RefSeq" id="WP_117853956.1">
    <property type="nucleotide sequence ID" value="NZ_CAXVMQ010000098.1"/>
</dbReference>
<accession>A0A412Q8P0</accession>
<keyword evidence="1" id="KW-0732">Signal</keyword>
<reference evidence="3 4" key="1">
    <citation type="submission" date="2018-08" db="EMBL/GenBank/DDBJ databases">
        <title>A genome reference for cultivated species of the human gut microbiota.</title>
        <authorList>
            <person name="Zou Y."/>
            <person name="Xue W."/>
            <person name="Luo G."/>
        </authorList>
    </citation>
    <scope>NUCLEOTIDE SEQUENCE [LARGE SCALE GENOMIC DNA]</scope>
    <source>
        <strain evidence="3 4">AF18-14</strain>
    </source>
</reference>
<sequence length="144" mass="16959">MNSKFFILILLCMVSLSFSSCNKDKDRKVSNSERLIGEWIYRTTQEKTNGEWKDMPTQVGAEGMQTFYKDGKALITMTFKGEYMEQKFEWNLKDNNDYIINGTVRGQILFESNDCFYLYSDETLDPETGENIKGEFRDIYDRKK</sequence>
<evidence type="ECO:0000313" key="2">
    <source>
        <dbReference type="EMBL" id="KAB6638821.1"/>
    </source>
</evidence>
<dbReference type="EMBL" id="WDAL01000006">
    <property type="protein sequence ID" value="KAB6638821.1"/>
    <property type="molecule type" value="Genomic_DNA"/>
</dbReference>
<dbReference type="Proteomes" id="UP000462015">
    <property type="component" value="Unassembled WGS sequence"/>
</dbReference>
<dbReference type="PROSITE" id="PS51257">
    <property type="entry name" value="PROKAR_LIPOPROTEIN"/>
    <property type="match status" value="1"/>
</dbReference>
<proteinExistence type="predicted"/>
<evidence type="ECO:0000313" key="4">
    <source>
        <dbReference type="Proteomes" id="UP000283833"/>
    </source>
</evidence>